<accession>A0A7W7AFN3</accession>
<comment type="caution">
    <text evidence="2">The sequence shown here is derived from an EMBL/GenBank/DDBJ whole genome shotgun (WGS) entry which is preliminary data.</text>
</comment>
<keyword evidence="3" id="KW-1185">Reference proteome</keyword>
<organism evidence="2 3">
    <name type="scientific">Novosphingobium taihuense</name>
    <dbReference type="NCBI Taxonomy" id="260085"/>
    <lineage>
        <taxon>Bacteria</taxon>
        <taxon>Pseudomonadati</taxon>
        <taxon>Pseudomonadota</taxon>
        <taxon>Alphaproteobacteria</taxon>
        <taxon>Sphingomonadales</taxon>
        <taxon>Sphingomonadaceae</taxon>
        <taxon>Novosphingobium</taxon>
    </lineage>
</organism>
<dbReference type="RefSeq" id="WP_144907371.1">
    <property type="nucleotide sequence ID" value="NZ_JACHOA010000008.1"/>
</dbReference>
<feature type="region of interest" description="Disordered" evidence="1">
    <location>
        <begin position="1"/>
        <end position="21"/>
    </location>
</feature>
<proteinExistence type="predicted"/>
<protein>
    <submittedName>
        <fullName evidence="2">Uncharacterized protein</fullName>
    </submittedName>
</protein>
<dbReference type="EMBL" id="JACHOA010000008">
    <property type="protein sequence ID" value="MBB4615375.1"/>
    <property type="molecule type" value="Genomic_DNA"/>
</dbReference>
<evidence type="ECO:0000313" key="3">
    <source>
        <dbReference type="Proteomes" id="UP000538566"/>
    </source>
</evidence>
<evidence type="ECO:0000313" key="2">
    <source>
        <dbReference type="EMBL" id="MBB4615375.1"/>
    </source>
</evidence>
<dbReference type="AlphaFoldDB" id="A0A7W7AFN3"/>
<evidence type="ECO:0000256" key="1">
    <source>
        <dbReference type="SAM" id="MobiDB-lite"/>
    </source>
</evidence>
<dbReference type="Proteomes" id="UP000538566">
    <property type="component" value="Unassembled WGS sequence"/>
</dbReference>
<dbReference type="OrthoDB" id="9869026at2"/>
<sequence>MENEKTVRRKARSNAGFDKEAPLEAASAGAAEAPNLPAGYAASKNISERRFLSSEHLDALSHYNTKEMVLRILRETSEEYFINLLENLKRDIREKDCEKAATNFANALFPSGTKG</sequence>
<gene>
    <name evidence="2" type="ORF">GGR37_003671</name>
</gene>
<name>A0A7W7AFN3_9SPHN</name>
<reference evidence="2 3" key="1">
    <citation type="submission" date="2020-08" db="EMBL/GenBank/DDBJ databases">
        <title>Genomic Encyclopedia of Type Strains, Phase IV (KMG-IV): sequencing the most valuable type-strain genomes for metagenomic binning, comparative biology and taxonomic classification.</title>
        <authorList>
            <person name="Goeker M."/>
        </authorList>
    </citation>
    <scope>NUCLEOTIDE SEQUENCE [LARGE SCALE GENOMIC DNA]</scope>
    <source>
        <strain evidence="2 3">DSM 17507</strain>
    </source>
</reference>